<accession>A0A2D4M8A2</accession>
<dbReference type="EMBL" id="IACM01081658">
    <property type="protein sequence ID" value="LAB29284.1"/>
    <property type="molecule type" value="Transcribed_RNA"/>
</dbReference>
<evidence type="ECO:0000313" key="2">
    <source>
        <dbReference type="EMBL" id="LAB29288.1"/>
    </source>
</evidence>
<dbReference type="EMBL" id="IACM01081659">
    <property type="protein sequence ID" value="LAB29288.1"/>
    <property type="molecule type" value="Transcribed_RNA"/>
</dbReference>
<evidence type="ECO:0000256" key="1">
    <source>
        <dbReference type="SAM" id="Phobius"/>
    </source>
</evidence>
<keyword evidence="1" id="KW-0472">Membrane</keyword>
<reference evidence="2" key="2">
    <citation type="submission" date="2017-11" db="EMBL/GenBank/DDBJ databases">
        <title>Coralsnake Venomics: Analyses of Venom Gland Transcriptomes and Proteomes of Six Brazilian Taxa.</title>
        <authorList>
            <person name="Aird S.D."/>
            <person name="Jorge da Silva N."/>
            <person name="Qiu L."/>
            <person name="Villar-Briones A."/>
            <person name="Aparecida-Saddi V."/>
            <person name="Campos-Telles M.P."/>
            <person name="Grau M."/>
            <person name="Mikheyev A.S."/>
        </authorList>
    </citation>
    <scope>NUCLEOTIDE SEQUENCE</scope>
    <source>
        <tissue evidence="2">Venom_gland</tissue>
    </source>
</reference>
<keyword evidence="1" id="KW-0812">Transmembrane</keyword>
<sequence>MAVTLVSSYLLKHGKSCLEHLLAQEVNALSYHILCIRFSCLKIASLVFSQYFLLVMAGFPTSALFIVSKLWSLFCTEKCQGNWIYLCMVCLCVCVCENGWKWYVIHTVFSIVCTLAKPSFYAVDTFK</sequence>
<name>A0A2D4M8A2_9SAUR</name>
<keyword evidence="1" id="KW-1133">Transmembrane helix</keyword>
<dbReference type="AlphaFoldDB" id="A0A2D4M8A2"/>
<feature type="transmembrane region" description="Helical" evidence="1">
    <location>
        <begin position="51"/>
        <end position="71"/>
    </location>
</feature>
<feature type="transmembrane region" description="Helical" evidence="1">
    <location>
        <begin position="83"/>
        <end position="103"/>
    </location>
</feature>
<reference evidence="2" key="1">
    <citation type="submission" date="2017-07" db="EMBL/GenBank/DDBJ databases">
        <authorList>
            <person name="Mikheyev A."/>
            <person name="Grau M."/>
        </authorList>
    </citation>
    <scope>NUCLEOTIDE SEQUENCE</scope>
    <source>
        <tissue evidence="2">Venom_gland</tissue>
    </source>
</reference>
<protein>
    <submittedName>
        <fullName evidence="2">Uncharacterized protein</fullName>
    </submittedName>
</protein>
<proteinExistence type="predicted"/>
<organism evidence="2">
    <name type="scientific">Micrurus spixii</name>
    <name type="common">Amazon coral snake</name>
    <dbReference type="NCBI Taxonomy" id="129469"/>
    <lineage>
        <taxon>Eukaryota</taxon>
        <taxon>Metazoa</taxon>
        <taxon>Chordata</taxon>
        <taxon>Craniata</taxon>
        <taxon>Vertebrata</taxon>
        <taxon>Euteleostomi</taxon>
        <taxon>Lepidosauria</taxon>
        <taxon>Squamata</taxon>
        <taxon>Bifurcata</taxon>
        <taxon>Unidentata</taxon>
        <taxon>Episquamata</taxon>
        <taxon>Toxicofera</taxon>
        <taxon>Serpentes</taxon>
        <taxon>Colubroidea</taxon>
        <taxon>Elapidae</taxon>
        <taxon>Elapinae</taxon>
        <taxon>Micrurus</taxon>
    </lineage>
</organism>